<protein>
    <submittedName>
        <fullName evidence="1">Uncharacterized protein</fullName>
    </submittedName>
</protein>
<organism evidence="1 2">
    <name type="scientific">Treponema medium ATCC 700293</name>
    <dbReference type="NCBI Taxonomy" id="1125700"/>
    <lineage>
        <taxon>Bacteria</taxon>
        <taxon>Pseudomonadati</taxon>
        <taxon>Spirochaetota</taxon>
        <taxon>Spirochaetia</taxon>
        <taxon>Spirochaetales</taxon>
        <taxon>Treponemataceae</taxon>
        <taxon>Treponema</taxon>
    </lineage>
</organism>
<dbReference type="Proteomes" id="UP000014634">
    <property type="component" value="Unassembled WGS sequence"/>
</dbReference>
<name>A0AA87NRG6_TREMD</name>
<reference evidence="1 2" key="1">
    <citation type="submission" date="2013-04" db="EMBL/GenBank/DDBJ databases">
        <title>The Genome Sequence of Treponema medium ATCC 700293.</title>
        <authorList>
            <consortium name="The Broad Institute Genomics Platform"/>
            <person name="Earl A."/>
            <person name="Ward D."/>
            <person name="Feldgarden M."/>
            <person name="Gevers D."/>
            <person name="Leonetti C."/>
            <person name="Blanton J.M."/>
            <person name="Dewhirst F.E."/>
            <person name="Izard J."/>
            <person name="Walker B."/>
            <person name="Young S."/>
            <person name="Zeng Q."/>
            <person name="Gargeya S."/>
            <person name="Fitzgerald M."/>
            <person name="Haas B."/>
            <person name="Abouelleil A."/>
            <person name="Allen A.W."/>
            <person name="Alvarado L."/>
            <person name="Arachchi H.M."/>
            <person name="Berlin A.M."/>
            <person name="Chapman S.B."/>
            <person name="Gainer-Dewar J."/>
            <person name="Goldberg J."/>
            <person name="Griggs A."/>
            <person name="Gujja S."/>
            <person name="Hansen M."/>
            <person name="Howarth C."/>
            <person name="Imamovic A."/>
            <person name="Ireland A."/>
            <person name="Larimer J."/>
            <person name="McCowan C."/>
            <person name="Murphy C."/>
            <person name="Pearson M."/>
            <person name="Poon T.W."/>
            <person name="Priest M."/>
            <person name="Roberts A."/>
            <person name="Saif S."/>
            <person name="Shea T."/>
            <person name="Sisk P."/>
            <person name="Sykes S."/>
            <person name="Wortman J."/>
            <person name="Nusbaum C."/>
            <person name="Birren B."/>
        </authorList>
    </citation>
    <scope>NUCLEOTIDE SEQUENCE [LARGE SCALE GENOMIC DNA]</scope>
    <source>
        <strain evidence="1 2">ATCC 700293</strain>
    </source>
</reference>
<accession>A0AA87NRG6</accession>
<proteinExistence type="predicted"/>
<dbReference type="AlphaFoldDB" id="A0AA87NRG6"/>
<comment type="caution">
    <text evidence="1">The sequence shown here is derived from an EMBL/GenBank/DDBJ whole genome shotgun (WGS) entry which is preliminary data.</text>
</comment>
<gene>
    <name evidence="1" type="ORF">HMPREF9195_01766</name>
</gene>
<evidence type="ECO:0000313" key="1">
    <source>
        <dbReference type="EMBL" id="EPF28075.1"/>
    </source>
</evidence>
<sequence length="63" mass="7498">MLFTYEIKIDGNITIGEITEKISGKGYNKQTLITNIEIKFYSCRDVMKNSYYIRIKIFFSFKK</sequence>
<dbReference type="EMBL" id="ATFE01000013">
    <property type="protein sequence ID" value="EPF28075.1"/>
    <property type="molecule type" value="Genomic_DNA"/>
</dbReference>
<evidence type="ECO:0000313" key="2">
    <source>
        <dbReference type="Proteomes" id="UP000014634"/>
    </source>
</evidence>